<feature type="transmembrane region" description="Helical" evidence="1">
    <location>
        <begin position="284"/>
        <end position="310"/>
    </location>
</feature>
<evidence type="ECO:0000313" key="4">
    <source>
        <dbReference type="Proteomes" id="UP000197153"/>
    </source>
</evidence>
<feature type="transmembrane region" description="Helical" evidence="1">
    <location>
        <begin position="99"/>
        <end position="117"/>
    </location>
</feature>
<dbReference type="Pfam" id="PF07885">
    <property type="entry name" value="Ion_trans_2"/>
    <property type="match status" value="1"/>
</dbReference>
<organism evidence="3 4">
    <name type="scientific">Nitrospirillum viridazoti CBAmc</name>
    <dbReference type="NCBI Taxonomy" id="1441467"/>
    <lineage>
        <taxon>Bacteria</taxon>
        <taxon>Pseudomonadati</taxon>
        <taxon>Pseudomonadota</taxon>
        <taxon>Alphaproteobacteria</taxon>
        <taxon>Rhodospirillales</taxon>
        <taxon>Azospirillaceae</taxon>
        <taxon>Nitrospirillum</taxon>
        <taxon>Nitrospirillum viridazoti</taxon>
    </lineage>
</organism>
<evidence type="ECO:0000256" key="1">
    <source>
        <dbReference type="SAM" id="Phobius"/>
    </source>
</evidence>
<keyword evidence="4" id="KW-1185">Reference proteome</keyword>
<reference evidence="3 4" key="1">
    <citation type="submission" date="2017-06" db="EMBL/GenBank/DDBJ databases">
        <title>Complete genome sequence of Nitrospirillum amazonense strain CBAmC, an endophytic nitrogen-fixing and plant growth-promoting bacterium, isolated from sugarcane.</title>
        <authorList>
            <person name="Schwab S."/>
            <person name="dos Santos Teixeira K.R."/>
            <person name="Simoes Araujo J.L."/>
            <person name="Soares Vidal M."/>
            <person name="Borges de Freitas H.R."/>
            <person name="Rivello Crivelaro A.L."/>
            <person name="Bueno de Camargo Nunes A."/>
            <person name="dos Santos C.M."/>
            <person name="Palmeira da Silva Rosa D."/>
            <person name="da Silva Padilha D."/>
            <person name="da Silva E."/>
            <person name="Araujo Terra L."/>
            <person name="Soares Mendes V."/>
            <person name="Farinelli L."/>
            <person name="Magalhaes Cruz L."/>
            <person name="Baldani J.I."/>
        </authorList>
    </citation>
    <scope>NUCLEOTIDE SEQUENCE [LARGE SCALE GENOMIC DNA]</scope>
    <source>
        <strain evidence="3 4">CBAmC</strain>
    </source>
</reference>
<keyword evidence="1" id="KW-1133">Transmembrane helix</keyword>
<dbReference type="RefSeq" id="WP_088871040.1">
    <property type="nucleotide sequence ID" value="NZ_CP022110.1"/>
</dbReference>
<feature type="domain" description="Potassium channel" evidence="2">
    <location>
        <begin position="227"/>
        <end position="309"/>
    </location>
</feature>
<sequence>MNATTPRPVPSRRRRKRTLVTPIVLTVGLLALISLTIQGADPGLMLALLGAVVVVVGACHLLFPGSRFFTIGLANFVGIYAIIFEFFVEAHFSQLPPGLLGLGFVLPLAAFLAGVVIRREGIRAIVQARPDGNARRRDLRRFGRAFGWVVPLGLVGVATFLLTPETPQPVVRDAFFAAMGFIAFIVLLVSYDVVVLLLETGLLFEEFFEQVAGLAEPAFAFFTFYSLLVIVFAALYTVVDRFSPVSQFMIGGAPQKIGFAESLYFSVVTLSTVGYGDIVPVGSFIRLVVAAEVIVGMLLLLFGFNAIFSYSSSRRPPDR</sequence>
<dbReference type="SUPFAM" id="SSF81324">
    <property type="entry name" value="Voltage-gated potassium channels"/>
    <property type="match status" value="1"/>
</dbReference>
<feature type="transmembrane region" description="Helical" evidence="1">
    <location>
        <begin position="68"/>
        <end position="87"/>
    </location>
</feature>
<dbReference type="Gene3D" id="1.10.287.70">
    <property type="match status" value="1"/>
</dbReference>
<dbReference type="AlphaFoldDB" id="A0A248JNR2"/>
<protein>
    <recommendedName>
        <fullName evidence="2">Potassium channel domain-containing protein</fullName>
    </recommendedName>
</protein>
<evidence type="ECO:0000313" key="3">
    <source>
        <dbReference type="EMBL" id="ASG20141.1"/>
    </source>
</evidence>
<proteinExistence type="predicted"/>
<feature type="transmembrane region" description="Helical" evidence="1">
    <location>
        <begin position="145"/>
        <end position="162"/>
    </location>
</feature>
<feature type="transmembrane region" description="Helical" evidence="1">
    <location>
        <begin position="219"/>
        <end position="239"/>
    </location>
</feature>
<dbReference type="KEGG" id="nao:Y958_04350"/>
<feature type="transmembrane region" description="Helical" evidence="1">
    <location>
        <begin position="43"/>
        <end position="63"/>
    </location>
</feature>
<keyword evidence="1" id="KW-0812">Transmembrane</keyword>
<dbReference type="EMBL" id="CP022110">
    <property type="protein sequence ID" value="ASG20141.1"/>
    <property type="molecule type" value="Genomic_DNA"/>
</dbReference>
<feature type="transmembrane region" description="Helical" evidence="1">
    <location>
        <begin position="174"/>
        <end position="198"/>
    </location>
</feature>
<gene>
    <name evidence="3" type="ORF">Y958_04350</name>
</gene>
<name>A0A248JNR2_9PROT</name>
<dbReference type="Proteomes" id="UP000197153">
    <property type="component" value="Chromosome 1"/>
</dbReference>
<keyword evidence="1" id="KW-0472">Membrane</keyword>
<feature type="transmembrane region" description="Helical" evidence="1">
    <location>
        <begin position="19"/>
        <end position="37"/>
    </location>
</feature>
<accession>A0A248JNR2</accession>
<evidence type="ECO:0000259" key="2">
    <source>
        <dbReference type="Pfam" id="PF07885"/>
    </source>
</evidence>
<dbReference type="InterPro" id="IPR013099">
    <property type="entry name" value="K_chnl_dom"/>
</dbReference>